<dbReference type="Gene3D" id="3.40.630.30">
    <property type="match status" value="1"/>
</dbReference>
<name>A0A1L4D426_9BACT</name>
<accession>A0A1L4D426</accession>
<dbReference type="STRING" id="1915309.AXG55_13870"/>
<sequence length="225" mass="26578">MNHNKFDFSLLNDKYFFETAQCLKYVLTYSEPMGKYLITNEEENTSFVDELLIHAAKQNLSWVAIDSATQKVVAARIMSDASYQLNFHPETEKVKIIFNLLDSIYLNHENEFNVLPKTTLHTKLTAVLPEYQRQGLLKSLYKISSHHAKKQGFKYCIGEATNKHNLNFLKKETKCEILNRIEYKKFNYQGTCPFANMEEHIECCLYKYPLQFYPEDYFFYLDKHS</sequence>
<evidence type="ECO:0000313" key="2">
    <source>
        <dbReference type="Proteomes" id="UP000184731"/>
    </source>
</evidence>
<evidence type="ECO:0008006" key="3">
    <source>
        <dbReference type="Google" id="ProtNLM"/>
    </source>
</evidence>
<reference evidence="1 2" key="1">
    <citation type="submission" date="2016-10" db="EMBL/GenBank/DDBJ databases">
        <title>Silvanigrella aquatica sp. nov., isolated from a freshwater lake located in the Black Forest, Germany, description of Silvanigrellaceae fam. nov., Silvanigrellales ord. nov., reclassification of the order Bdellovibrionales in the class Oligoflexia, reclassification of the families Bacteriovoracaceae and Halobacteriovoraceae in the new order Bacteriovoracales ord. nov., and reclassification of the family Pseudobacteriovoracaceae in the order Oligoflexiales.</title>
        <authorList>
            <person name="Hahn M.W."/>
            <person name="Schmidt J."/>
            <person name="Koll U."/>
            <person name="Rohde M."/>
            <person name="Verbag S."/>
            <person name="Pitt A."/>
            <person name="Nakai R."/>
            <person name="Naganuma T."/>
            <person name="Lang E."/>
        </authorList>
    </citation>
    <scope>NUCLEOTIDE SEQUENCE [LARGE SCALE GENOMIC DNA]</scope>
    <source>
        <strain evidence="1 2">MWH-Nonnen-W8red</strain>
    </source>
</reference>
<proteinExistence type="predicted"/>
<dbReference type="PANTHER" id="PTHR20905:SF1">
    <property type="entry name" value="AT07410P-RELATED"/>
    <property type="match status" value="1"/>
</dbReference>
<dbReference type="SUPFAM" id="SSF55729">
    <property type="entry name" value="Acyl-CoA N-acyltransferases (Nat)"/>
    <property type="match status" value="1"/>
</dbReference>
<dbReference type="PANTHER" id="PTHR20905">
    <property type="entry name" value="N-ACETYLTRANSFERASE-RELATED"/>
    <property type="match status" value="1"/>
</dbReference>
<dbReference type="AlphaFoldDB" id="A0A1L4D426"/>
<dbReference type="InterPro" id="IPR016181">
    <property type="entry name" value="Acyl_CoA_acyltransferase"/>
</dbReference>
<dbReference type="Proteomes" id="UP000184731">
    <property type="component" value="Chromosome"/>
</dbReference>
<keyword evidence="2" id="KW-1185">Reference proteome</keyword>
<organism evidence="1 2">
    <name type="scientific">Silvanigrella aquatica</name>
    <dbReference type="NCBI Taxonomy" id="1915309"/>
    <lineage>
        <taxon>Bacteria</taxon>
        <taxon>Pseudomonadati</taxon>
        <taxon>Bdellovibrionota</taxon>
        <taxon>Oligoflexia</taxon>
        <taxon>Silvanigrellales</taxon>
        <taxon>Silvanigrellaceae</taxon>
        <taxon>Silvanigrella</taxon>
    </lineage>
</organism>
<dbReference type="GO" id="GO:0008080">
    <property type="term" value="F:N-acetyltransferase activity"/>
    <property type="evidence" value="ECO:0007669"/>
    <property type="project" value="TreeGrafter"/>
</dbReference>
<dbReference type="OrthoDB" id="9796919at2"/>
<evidence type="ECO:0000313" key="1">
    <source>
        <dbReference type="EMBL" id="APJ04922.1"/>
    </source>
</evidence>
<dbReference type="EMBL" id="CP017834">
    <property type="protein sequence ID" value="APJ04922.1"/>
    <property type="molecule type" value="Genomic_DNA"/>
</dbReference>
<protein>
    <recommendedName>
        <fullName evidence="3">N-acetyltransferase domain-containing protein</fullName>
    </recommendedName>
</protein>
<dbReference type="KEGG" id="saqi:AXG55_13870"/>
<dbReference type="RefSeq" id="WP_148698681.1">
    <property type="nucleotide sequence ID" value="NZ_CP017834.1"/>
</dbReference>
<gene>
    <name evidence="1" type="ORF">AXG55_13870</name>
</gene>
<dbReference type="CDD" id="cd04301">
    <property type="entry name" value="NAT_SF"/>
    <property type="match status" value="1"/>
</dbReference>